<evidence type="ECO:0000259" key="1">
    <source>
        <dbReference type="Pfam" id="PF04909"/>
    </source>
</evidence>
<feature type="domain" description="Amidohydrolase-related" evidence="1">
    <location>
        <begin position="89"/>
        <end position="248"/>
    </location>
</feature>
<sequence length="258" mass="28544">MNELSFFDCNAFIGQPSLVKYFPERVTVPVLSKEYDRLGIARALVTHVAAKEYAPAVGNDLLRQELAGADRFSPCLTLMPPLTGELWQPEDILDELRQRGALAARLFPSLTGHRYPFDVRVIGSICEVLETARVPLFVDFELGRRDEADWVGLYDLADAYPGLPIVVIRPGGRSDRGLYPLLTRSANVYIESGGYWVHNGIEKICDVFGAERIMFGSGFPYWTPSGAVFHVATAAVSDSEKALIAHGNLDRLLSEVNL</sequence>
<dbReference type="EMBL" id="JBHMBC010000002">
    <property type="protein sequence ID" value="MFB9817946.1"/>
    <property type="molecule type" value="Genomic_DNA"/>
</dbReference>
<dbReference type="Proteomes" id="UP001589702">
    <property type="component" value="Unassembled WGS sequence"/>
</dbReference>
<evidence type="ECO:0000313" key="3">
    <source>
        <dbReference type="Proteomes" id="UP001589702"/>
    </source>
</evidence>
<accession>A0ABV5XT78</accession>
<proteinExistence type="predicted"/>
<comment type="caution">
    <text evidence="2">The sequence shown here is derived from an EMBL/GenBank/DDBJ whole genome shotgun (WGS) entry which is preliminary data.</text>
</comment>
<dbReference type="InterPro" id="IPR032466">
    <property type="entry name" value="Metal_Hydrolase"/>
</dbReference>
<organism evidence="2 3">
    <name type="scientific">Arthrobacter ramosus</name>
    <dbReference type="NCBI Taxonomy" id="1672"/>
    <lineage>
        <taxon>Bacteria</taxon>
        <taxon>Bacillati</taxon>
        <taxon>Actinomycetota</taxon>
        <taxon>Actinomycetes</taxon>
        <taxon>Micrococcales</taxon>
        <taxon>Micrococcaceae</taxon>
        <taxon>Arthrobacter</taxon>
    </lineage>
</organism>
<dbReference type="InterPro" id="IPR006680">
    <property type="entry name" value="Amidohydro-rel"/>
</dbReference>
<keyword evidence="3" id="KW-1185">Reference proteome</keyword>
<reference evidence="2 3" key="1">
    <citation type="submission" date="2024-09" db="EMBL/GenBank/DDBJ databases">
        <authorList>
            <person name="Sun Q."/>
            <person name="Mori K."/>
        </authorList>
    </citation>
    <scope>NUCLEOTIDE SEQUENCE [LARGE SCALE GENOMIC DNA]</scope>
    <source>
        <strain evidence="2 3">JCM 1334</strain>
    </source>
</reference>
<name>A0ABV5XT78_ARTRM</name>
<evidence type="ECO:0000313" key="2">
    <source>
        <dbReference type="EMBL" id="MFB9817946.1"/>
    </source>
</evidence>
<dbReference type="RefSeq" id="WP_234753502.1">
    <property type="nucleotide sequence ID" value="NZ_BAAAWN010000001.1"/>
</dbReference>
<dbReference type="SUPFAM" id="SSF51556">
    <property type="entry name" value="Metallo-dependent hydrolases"/>
    <property type="match status" value="1"/>
</dbReference>
<protein>
    <submittedName>
        <fullName evidence="2">Amidohydrolase family protein</fullName>
    </submittedName>
</protein>
<gene>
    <name evidence="2" type="ORF">ACFFP1_00350</name>
</gene>
<dbReference type="Pfam" id="PF04909">
    <property type="entry name" value="Amidohydro_2"/>
    <property type="match status" value="1"/>
</dbReference>
<dbReference type="Gene3D" id="3.20.20.140">
    <property type="entry name" value="Metal-dependent hydrolases"/>
    <property type="match status" value="1"/>
</dbReference>